<reference evidence="2 3" key="1">
    <citation type="submission" date="2019-07" db="EMBL/GenBank/DDBJ databases">
        <authorList>
            <person name="Mandava P."/>
            <person name="Ferry J.C."/>
            <person name="Fallon S.M."/>
            <person name="Hajdenberg M."/>
            <person name="Sharma E."/>
            <person name="Shaffer C.D."/>
            <person name="Weston-Hafer K.A."/>
            <person name="Garlena R.A."/>
            <person name="Russell D.A."/>
            <person name="Pope W.H."/>
            <person name="Jacobs-Sera D."/>
            <person name="Hatfull G.F."/>
        </authorList>
    </citation>
    <scope>NUCLEOTIDE SEQUENCE [LARGE SCALE GENOMIC DNA]</scope>
</reference>
<proteinExistence type="predicted"/>
<dbReference type="GeneID" id="77931364"/>
<accession>A0A5J6D6T3</accession>
<gene>
    <name evidence="2" type="primary">10</name>
    <name evidence="2" type="ORF">SEA_ZUKO_10</name>
</gene>
<feature type="region of interest" description="Disordered" evidence="1">
    <location>
        <begin position="1"/>
        <end position="70"/>
    </location>
</feature>
<feature type="compositionally biased region" description="Low complexity" evidence="1">
    <location>
        <begin position="9"/>
        <end position="23"/>
    </location>
</feature>
<name>A0A5J6D6T3_9CAUD</name>
<keyword evidence="3" id="KW-1185">Reference proteome</keyword>
<protein>
    <recommendedName>
        <fullName evidence="4">Scaffolding protein</fullName>
    </recommendedName>
</protein>
<dbReference type="InterPro" id="IPR009636">
    <property type="entry name" value="SCAF"/>
</dbReference>
<feature type="compositionally biased region" description="Basic and acidic residues" evidence="1">
    <location>
        <begin position="235"/>
        <end position="247"/>
    </location>
</feature>
<dbReference type="RefSeq" id="YP_010655501.1">
    <property type="nucleotide sequence ID" value="NC_070829.1"/>
</dbReference>
<feature type="compositionally biased region" description="Acidic residues" evidence="1">
    <location>
        <begin position="181"/>
        <end position="191"/>
    </location>
</feature>
<feature type="compositionally biased region" description="Basic and acidic residues" evidence="1">
    <location>
        <begin position="192"/>
        <end position="205"/>
    </location>
</feature>
<sequence>MADDDNQGTETEPTAEEIAAAEAVLARRGKGTTKPPAGSGKETDDTDEGEEEDDLSAEAEAGASDTVPRSELIKAIKARQAAKAKLREKDKALTELQRKNETEGDAKIREATEKAAKAERDKYKPALVKTGATAALLAAKPKKGAAGIPRLIKLMDLDEIEVNEDLELEGVEEEVARLQEEFPELFGEETEDKGGKEKDDDEKPAAKRRAPSTRQQDGAGKKPPAPKKLTTSEIIMKKLKGEEVPAQ</sequence>
<feature type="compositionally biased region" description="Acidic residues" evidence="1">
    <location>
        <begin position="44"/>
        <end position="57"/>
    </location>
</feature>
<dbReference type="Proteomes" id="UP000327392">
    <property type="component" value="Segment"/>
</dbReference>
<feature type="region of interest" description="Disordered" evidence="1">
    <location>
        <begin position="87"/>
        <end position="121"/>
    </location>
</feature>
<dbReference type="KEGG" id="vg:77931364"/>
<evidence type="ECO:0000313" key="3">
    <source>
        <dbReference type="Proteomes" id="UP000327392"/>
    </source>
</evidence>
<dbReference type="GO" id="GO:0019069">
    <property type="term" value="P:viral capsid assembly"/>
    <property type="evidence" value="ECO:0007669"/>
    <property type="project" value="InterPro"/>
</dbReference>
<evidence type="ECO:0008006" key="4">
    <source>
        <dbReference type="Google" id="ProtNLM"/>
    </source>
</evidence>
<dbReference type="EMBL" id="MN204493">
    <property type="protein sequence ID" value="QEQ93588.1"/>
    <property type="molecule type" value="Genomic_DNA"/>
</dbReference>
<evidence type="ECO:0000313" key="2">
    <source>
        <dbReference type="EMBL" id="QEQ93588.1"/>
    </source>
</evidence>
<feature type="region of interest" description="Disordered" evidence="1">
    <location>
        <begin position="173"/>
        <end position="247"/>
    </location>
</feature>
<evidence type="ECO:0000256" key="1">
    <source>
        <dbReference type="SAM" id="MobiDB-lite"/>
    </source>
</evidence>
<dbReference type="Pfam" id="PF06810">
    <property type="entry name" value="Phage_scaffold"/>
    <property type="match status" value="1"/>
</dbReference>
<organism evidence="2 3">
    <name type="scientific">Streptomyces phage Zuko</name>
    <dbReference type="NCBI Taxonomy" id="2601695"/>
    <lineage>
        <taxon>Viruses</taxon>
        <taxon>Duplodnaviria</taxon>
        <taxon>Heunggongvirae</taxon>
        <taxon>Uroviricota</taxon>
        <taxon>Caudoviricetes</taxon>
        <taxon>Zukovirus</taxon>
        <taxon>Zukovirus zuko</taxon>
    </lineage>
</organism>